<dbReference type="InterPro" id="IPR036638">
    <property type="entry name" value="HLH_DNA-bd_sf"/>
</dbReference>
<evidence type="ECO:0000259" key="6">
    <source>
        <dbReference type="PROSITE" id="PS50888"/>
    </source>
</evidence>
<keyword evidence="7" id="KW-0238">DNA-binding</keyword>
<proteinExistence type="predicted"/>
<evidence type="ECO:0000313" key="8">
    <source>
        <dbReference type="Proteomes" id="UP000593562"/>
    </source>
</evidence>
<dbReference type="AlphaFoldDB" id="A0A7J7E305"/>
<evidence type="ECO:0000256" key="3">
    <source>
        <dbReference type="ARBA" id="ARBA00023163"/>
    </source>
</evidence>
<organism evidence="7 8">
    <name type="scientific">Tripterygium wilfordii</name>
    <name type="common">Thunder God vine</name>
    <dbReference type="NCBI Taxonomy" id="458696"/>
    <lineage>
        <taxon>Eukaryota</taxon>
        <taxon>Viridiplantae</taxon>
        <taxon>Streptophyta</taxon>
        <taxon>Embryophyta</taxon>
        <taxon>Tracheophyta</taxon>
        <taxon>Spermatophyta</taxon>
        <taxon>Magnoliopsida</taxon>
        <taxon>eudicotyledons</taxon>
        <taxon>Gunneridae</taxon>
        <taxon>Pentapetalae</taxon>
        <taxon>rosids</taxon>
        <taxon>fabids</taxon>
        <taxon>Celastrales</taxon>
        <taxon>Celastraceae</taxon>
        <taxon>Tripterygium</taxon>
    </lineage>
</organism>
<dbReference type="GO" id="GO:0003677">
    <property type="term" value="F:DNA binding"/>
    <property type="evidence" value="ECO:0007669"/>
    <property type="project" value="UniProtKB-KW"/>
</dbReference>
<evidence type="ECO:0000256" key="2">
    <source>
        <dbReference type="ARBA" id="ARBA00023015"/>
    </source>
</evidence>
<dbReference type="InterPro" id="IPR024097">
    <property type="entry name" value="bHLH_ZIP_TF"/>
</dbReference>
<dbReference type="CDD" id="cd18919">
    <property type="entry name" value="bHLH_AtBPE_like"/>
    <property type="match status" value="1"/>
</dbReference>
<accession>A0A7J7E305</accession>
<keyword evidence="3" id="KW-0804">Transcription</keyword>
<dbReference type="SUPFAM" id="SSF47459">
    <property type="entry name" value="HLH, helix-loop-helix DNA-binding domain"/>
    <property type="match status" value="1"/>
</dbReference>
<dbReference type="EMBL" id="JAAARO010000001">
    <property type="protein sequence ID" value="KAF5752988.1"/>
    <property type="molecule type" value="Genomic_DNA"/>
</dbReference>
<feature type="region of interest" description="Disordered" evidence="5">
    <location>
        <begin position="79"/>
        <end position="106"/>
    </location>
</feature>
<evidence type="ECO:0000256" key="5">
    <source>
        <dbReference type="SAM" id="MobiDB-lite"/>
    </source>
</evidence>
<keyword evidence="2" id="KW-0805">Transcription regulation</keyword>
<comment type="subcellular location">
    <subcellularLocation>
        <location evidence="1">Nucleus</location>
    </subcellularLocation>
</comment>
<sequence length="286" mass="32699">MDSVEMALLERQQGLLQLQNFMLQNQSVHQEMFDWPKFSDKELDLNLLEKKIMLNQERDGMKKRKTEFVIPKEADEKRVKEVKLGSNENSPNTSKEESKTSKAEKAGYIHVRARRGQATDSHSLAERARREKISNKMKCLQELVPGCNKVIGKTGMLDEIINYVQSLQRQVEFLSMKLAALSTRTEFSIDYFFPKEFPAHIADFPAATTLLEVANNPCFQLSLMNQQTAKTQLDVQNSLLQTAPENSNSSCLSTPELCPDSSCFPQHEALPTWNTDLHSIYNVRFH</sequence>
<feature type="compositionally biased region" description="Basic and acidic residues" evidence="5">
    <location>
        <begin position="94"/>
        <end position="106"/>
    </location>
</feature>
<dbReference type="SMART" id="SM00353">
    <property type="entry name" value="HLH"/>
    <property type="match status" value="1"/>
</dbReference>
<dbReference type="Proteomes" id="UP000593562">
    <property type="component" value="Unassembled WGS sequence"/>
</dbReference>
<feature type="domain" description="BHLH" evidence="6">
    <location>
        <begin position="117"/>
        <end position="167"/>
    </location>
</feature>
<dbReference type="PANTHER" id="PTHR12565">
    <property type="entry name" value="STEROL REGULATORY ELEMENT-BINDING PROTEIN"/>
    <property type="match status" value="1"/>
</dbReference>
<evidence type="ECO:0000256" key="4">
    <source>
        <dbReference type="ARBA" id="ARBA00023242"/>
    </source>
</evidence>
<dbReference type="PROSITE" id="PS50888">
    <property type="entry name" value="BHLH"/>
    <property type="match status" value="1"/>
</dbReference>
<dbReference type="InParanoid" id="A0A7J7E305"/>
<name>A0A7J7E305_TRIWF</name>
<dbReference type="GO" id="GO:0046983">
    <property type="term" value="F:protein dimerization activity"/>
    <property type="evidence" value="ECO:0007669"/>
    <property type="project" value="InterPro"/>
</dbReference>
<gene>
    <name evidence="7" type="ORF">HS088_TW01G00906</name>
</gene>
<dbReference type="Pfam" id="PF00010">
    <property type="entry name" value="HLH"/>
    <property type="match status" value="1"/>
</dbReference>
<comment type="caution">
    <text evidence="7">The sequence shown here is derived from an EMBL/GenBank/DDBJ whole genome shotgun (WGS) entry which is preliminary data.</text>
</comment>
<keyword evidence="4" id="KW-0539">Nucleus</keyword>
<reference evidence="7 8" key="1">
    <citation type="journal article" date="2020" name="Nat. Commun.">
        <title>Genome of Tripterygium wilfordii and identification of cytochrome P450 involved in triptolide biosynthesis.</title>
        <authorList>
            <person name="Tu L."/>
            <person name="Su P."/>
            <person name="Zhang Z."/>
            <person name="Gao L."/>
            <person name="Wang J."/>
            <person name="Hu T."/>
            <person name="Zhou J."/>
            <person name="Zhang Y."/>
            <person name="Zhao Y."/>
            <person name="Liu Y."/>
            <person name="Song Y."/>
            <person name="Tong Y."/>
            <person name="Lu Y."/>
            <person name="Yang J."/>
            <person name="Xu C."/>
            <person name="Jia M."/>
            <person name="Peters R.J."/>
            <person name="Huang L."/>
            <person name="Gao W."/>
        </authorList>
    </citation>
    <scope>NUCLEOTIDE SEQUENCE [LARGE SCALE GENOMIC DNA]</scope>
    <source>
        <strain evidence="8">cv. XIE 37</strain>
        <tissue evidence="7">Leaf</tissue>
    </source>
</reference>
<dbReference type="FunFam" id="4.10.280.10:FF:000002">
    <property type="entry name" value="Basic helix-loop-helix transcription factor"/>
    <property type="match status" value="1"/>
</dbReference>
<keyword evidence="8" id="KW-1185">Reference proteome</keyword>
<evidence type="ECO:0000313" key="7">
    <source>
        <dbReference type="EMBL" id="KAF5752988.1"/>
    </source>
</evidence>
<dbReference type="GO" id="GO:0005634">
    <property type="term" value="C:nucleus"/>
    <property type="evidence" value="ECO:0007669"/>
    <property type="project" value="UniProtKB-SubCell"/>
</dbReference>
<dbReference type="OrthoDB" id="1915602at2759"/>
<dbReference type="GO" id="GO:0003700">
    <property type="term" value="F:DNA-binding transcription factor activity"/>
    <property type="evidence" value="ECO:0007669"/>
    <property type="project" value="TreeGrafter"/>
</dbReference>
<dbReference type="InterPro" id="IPR011598">
    <property type="entry name" value="bHLH_dom"/>
</dbReference>
<dbReference type="PANTHER" id="PTHR12565:SF184">
    <property type="entry name" value="BHLH TRANSCRIPTION FACTOR"/>
    <property type="match status" value="1"/>
</dbReference>
<evidence type="ECO:0000256" key="1">
    <source>
        <dbReference type="ARBA" id="ARBA00004123"/>
    </source>
</evidence>
<dbReference type="Gene3D" id="4.10.280.10">
    <property type="entry name" value="Helix-loop-helix DNA-binding domain"/>
    <property type="match status" value="1"/>
</dbReference>
<protein>
    <submittedName>
        <fullName evidence="7">Basic helix-loop-helix DNA-binding superfamily protein putative isoform 1</fullName>
    </submittedName>
</protein>